<comment type="caution">
    <text evidence="1">The sequence shown here is derived from an EMBL/GenBank/DDBJ whole genome shotgun (WGS) entry which is preliminary data.</text>
</comment>
<evidence type="ECO:0000313" key="1">
    <source>
        <dbReference type="EMBL" id="PIP19340.1"/>
    </source>
</evidence>
<name>A0A2G9YJB9_9BACT</name>
<accession>A0A2G9YJB9</accession>
<dbReference type="EMBL" id="PCRK01000081">
    <property type="protein sequence ID" value="PIP19340.1"/>
    <property type="molecule type" value="Genomic_DNA"/>
</dbReference>
<evidence type="ECO:0000313" key="2">
    <source>
        <dbReference type="Proteomes" id="UP000231292"/>
    </source>
</evidence>
<dbReference type="Proteomes" id="UP000231292">
    <property type="component" value="Unassembled WGS sequence"/>
</dbReference>
<organism evidence="1 2">
    <name type="scientific">Candidatus Sherwoodlollariibacterium unditelluris</name>
    <dbReference type="NCBI Taxonomy" id="1974757"/>
    <lineage>
        <taxon>Bacteria</taxon>
        <taxon>Pseudomonadati</taxon>
        <taxon>Candidatus Omnitrophota</taxon>
        <taxon>Candidatus Sherwoodlollariibacterium</taxon>
    </lineage>
</organism>
<sequence length="64" mass="7554">MKQYEDLQATYLYCNNCGGSMPVREKLLLILPDGYMFEYICINCRNVVGDKKTKLNEQDRMLLR</sequence>
<gene>
    <name evidence="1" type="ORF">COX41_03410</name>
</gene>
<reference evidence="1 2" key="1">
    <citation type="submission" date="2017-09" db="EMBL/GenBank/DDBJ databases">
        <title>Depth-based differentiation of microbial function through sediment-hosted aquifers and enrichment of novel symbionts in the deep terrestrial subsurface.</title>
        <authorList>
            <person name="Probst A.J."/>
            <person name="Ladd B."/>
            <person name="Jarett J.K."/>
            <person name="Geller-Mcgrath D.E."/>
            <person name="Sieber C.M."/>
            <person name="Emerson J.B."/>
            <person name="Anantharaman K."/>
            <person name="Thomas B.C."/>
            <person name="Malmstrom R."/>
            <person name="Stieglmeier M."/>
            <person name="Klingl A."/>
            <person name="Woyke T."/>
            <person name="Ryan C.M."/>
            <person name="Banfield J.F."/>
        </authorList>
    </citation>
    <scope>NUCLEOTIDE SEQUENCE [LARGE SCALE GENOMIC DNA]</scope>
    <source>
        <strain evidence="1">CG23_combo_of_CG06-09_8_20_14_all_41_10</strain>
    </source>
</reference>
<proteinExistence type="predicted"/>
<protein>
    <submittedName>
        <fullName evidence="1">Cytoplasmic protein</fullName>
    </submittedName>
</protein>
<dbReference type="AlphaFoldDB" id="A0A2G9YJB9"/>